<feature type="transmembrane region" description="Helical" evidence="1">
    <location>
        <begin position="94"/>
        <end position="112"/>
    </location>
</feature>
<evidence type="ECO:0000313" key="3">
    <source>
        <dbReference type="Proteomes" id="UP001165367"/>
    </source>
</evidence>
<feature type="transmembrane region" description="Helical" evidence="1">
    <location>
        <begin position="62"/>
        <end position="82"/>
    </location>
</feature>
<dbReference type="InterPro" id="IPR021279">
    <property type="entry name" value="DUF2721"/>
</dbReference>
<sequence length="146" mass="16966">MEITFNTPALLFPAISLLLLAYTNRYLALAALIRKLHDEYMRGEKNHLLVKQIKILRLRINLIRWMQAFGVFSFVCCVLTMYGVYQQWKVMTELAFAISLITLLASLVISLVEISQSTRALEWELSDMEELEGPGFFKNLFKTERE</sequence>
<dbReference type="RefSeq" id="WP_237874979.1">
    <property type="nucleotide sequence ID" value="NZ_JAKLTR010000013.1"/>
</dbReference>
<keyword evidence="3" id="KW-1185">Reference proteome</keyword>
<keyword evidence="1" id="KW-1133">Transmembrane helix</keyword>
<evidence type="ECO:0000313" key="2">
    <source>
        <dbReference type="EMBL" id="MCG2616443.1"/>
    </source>
</evidence>
<keyword evidence="1" id="KW-0812">Transmembrane</keyword>
<proteinExistence type="predicted"/>
<protein>
    <submittedName>
        <fullName evidence="2">DUF2721 domain-containing protein</fullName>
    </submittedName>
</protein>
<organism evidence="2 3">
    <name type="scientific">Terrimonas ginsenosidimutans</name>
    <dbReference type="NCBI Taxonomy" id="2908004"/>
    <lineage>
        <taxon>Bacteria</taxon>
        <taxon>Pseudomonadati</taxon>
        <taxon>Bacteroidota</taxon>
        <taxon>Chitinophagia</taxon>
        <taxon>Chitinophagales</taxon>
        <taxon>Chitinophagaceae</taxon>
        <taxon>Terrimonas</taxon>
    </lineage>
</organism>
<name>A0ABS9KVX1_9BACT</name>
<dbReference type="Pfam" id="PF11026">
    <property type="entry name" value="DUF2721"/>
    <property type="match status" value="1"/>
</dbReference>
<reference evidence="2" key="1">
    <citation type="submission" date="2022-01" db="EMBL/GenBank/DDBJ databases">
        <authorList>
            <person name="Jo J.-H."/>
            <person name="Im W.-T."/>
        </authorList>
    </citation>
    <scope>NUCLEOTIDE SEQUENCE</scope>
    <source>
        <strain evidence="2">NA20</strain>
    </source>
</reference>
<dbReference type="EMBL" id="JAKLTR010000013">
    <property type="protein sequence ID" value="MCG2616443.1"/>
    <property type="molecule type" value="Genomic_DNA"/>
</dbReference>
<accession>A0ABS9KVX1</accession>
<comment type="caution">
    <text evidence="2">The sequence shown here is derived from an EMBL/GenBank/DDBJ whole genome shotgun (WGS) entry which is preliminary data.</text>
</comment>
<dbReference type="Proteomes" id="UP001165367">
    <property type="component" value="Unassembled WGS sequence"/>
</dbReference>
<keyword evidence="1" id="KW-0472">Membrane</keyword>
<gene>
    <name evidence="2" type="ORF">LZZ85_19240</name>
</gene>
<feature type="transmembrane region" description="Helical" evidence="1">
    <location>
        <begin position="12"/>
        <end position="33"/>
    </location>
</feature>
<evidence type="ECO:0000256" key="1">
    <source>
        <dbReference type="SAM" id="Phobius"/>
    </source>
</evidence>